<dbReference type="eggNOG" id="ENOG502Z9PB">
    <property type="taxonomic scope" value="Bacteria"/>
</dbReference>
<dbReference type="HOGENOM" id="CLU_031612_0_0_12"/>
<dbReference type="RefSeq" id="WP_013608047.1">
    <property type="nucleotide sequence ID" value="NC_015152.1"/>
</dbReference>
<proteinExistence type="predicted"/>
<reference evidence="2" key="1">
    <citation type="submission" date="2011-02" db="EMBL/GenBank/DDBJ databases">
        <title>Complete sequence of Spirochaeta sp. Buddy.</title>
        <authorList>
            <person name="Lucas S."/>
            <person name="Copeland A."/>
            <person name="Lapidus A."/>
            <person name="Cheng J.-F."/>
            <person name="Goodwin L."/>
            <person name="Pitluck S."/>
            <person name="Zeytun A."/>
            <person name="Detter J.C."/>
            <person name="Han C."/>
            <person name="Tapia R."/>
            <person name="Land M."/>
            <person name="Hauser L."/>
            <person name="Kyrpides N."/>
            <person name="Ivanova N."/>
            <person name="Mikhailova N."/>
            <person name="Pagani I."/>
            <person name="Ritalahti K.M."/>
            <person name="Loeffler F.E."/>
            <person name="Woyke T."/>
        </authorList>
    </citation>
    <scope>NUCLEOTIDE SEQUENCE [LARGE SCALE GENOMIC DNA]</scope>
    <source>
        <strain evidence="2">ATCC BAA-1886 / DSM 22777 / Buddy</strain>
    </source>
</reference>
<dbReference type="InterPro" id="IPR059166">
    <property type="entry name" value="PLD-like_cat"/>
</dbReference>
<dbReference type="STRING" id="158189.SpiBuddy_2387"/>
<dbReference type="OrthoDB" id="369674at2"/>
<evidence type="ECO:0000313" key="1">
    <source>
        <dbReference type="EMBL" id="ADY14201.1"/>
    </source>
</evidence>
<keyword evidence="2" id="KW-1185">Reference proteome</keyword>
<dbReference type="CDD" id="cd09176">
    <property type="entry name" value="PLDc_unchar6"/>
    <property type="match status" value="1"/>
</dbReference>
<accession>F0RRE9</accession>
<gene>
    <name evidence="1" type="ordered locus">SpiBuddy_2387</name>
</gene>
<evidence type="ECO:0000313" key="2">
    <source>
        <dbReference type="Proteomes" id="UP000008466"/>
    </source>
</evidence>
<dbReference type="Proteomes" id="UP000008466">
    <property type="component" value="Chromosome"/>
</dbReference>
<dbReference type="KEGG" id="sbu:SpiBuddy_2387"/>
<organism evidence="1 2">
    <name type="scientific">Sphaerochaeta globosa (strain ATCC BAA-1886 / DSM 22777 / Buddy)</name>
    <name type="common">Spirochaeta sp. (strain Buddy)</name>
    <dbReference type="NCBI Taxonomy" id="158189"/>
    <lineage>
        <taxon>Bacteria</taxon>
        <taxon>Pseudomonadati</taxon>
        <taxon>Spirochaetota</taxon>
        <taxon>Spirochaetia</taxon>
        <taxon>Spirochaetales</taxon>
        <taxon>Sphaerochaetaceae</taxon>
        <taxon>Sphaerochaeta</taxon>
    </lineage>
</organism>
<dbReference type="AlphaFoldDB" id="F0RRE9"/>
<evidence type="ECO:0008006" key="3">
    <source>
        <dbReference type="Google" id="ProtNLM"/>
    </source>
</evidence>
<name>F0RRE9_SPHGB</name>
<protein>
    <recommendedName>
        <fullName evidence="3">Phospholipase D-like domain-containing protein</fullName>
    </recommendedName>
</protein>
<sequence>MANVQKKLLNPQSDRLDYMKLLTPPLGFETEFAVGTTYSLDLNSLIGVTMALGVSETMDDDCLKNPIRMLNALTLSSQRIAVFCQTGQVFIPQDIIPVHGLLDSMVFEIKTNRRIHHVFHPKVWIVKFKNGISDLWRVIILSRNLTFDCSWDVAVCLEGKTEKEEDSKNAPLQDFLKYLMKQCKDTTQQGQKKKMLGTMAKEIMEVKFSSGEDKVDFDFHPVGISRGTGGSYSIDNSGLFNKWDRLIVMSPFLGGQGKKTPLERLLDMKSGKNLHDYRPILITRRSEVSKLSERVRKDFDIYSLREEAFHSGEEHEDYTNLDGQDIHAKLFFRTYNSKSELFIGSMNASYNAFSGGNIEFMLKLSTTWGKLNTEMLSRALLESDDSPFELLSEEMPEYVPDPKDETLEELTGYLRRLEFAGKVKPTGDDFFDFEISASNVCEDVKGSLFPLLSPNLGKDITTQIIFSKMKKEQLCEFFLIKLDGDLDTRLERIVRIPLTGMPGDRDAAIVKSVIRDEQDFISYVSLLMGDDYYDDVVMELKRFKKYSADLSGNNKPIPAMYEKMLKVAADKPVRLKEIEKLLEDLQDHPSVPAGFHEVFNTIIKVAKI</sequence>
<dbReference type="EMBL" id="CP002541">
    <property type="protein sequence ID" value="ADY14201.1"/>
    <property type="molecule type" value="Genomic_DNA"/>
</dbReference>